<dbReference type="Proteomes" id="UP000663887">
    <property type="component" value="Unassembled WGS sequence"/>
</dbReference>
<dbReference type="InterPro" id="IPR043203">
    <property type="entry name" value="VGCC_Ca_Na"/>
</dbReference>
<evidence type="ECO:0000256" key="1">
    <source>
        <dbReference type="ARBA" id="ARBA00004141"/>
    </source>
</evidence>
<feature type="transmembrane region" description="Helical" evidence="5">
    <location>
        <begin position="109"/>
        <end position="129"/>
    </location>
</feature>
<evidence type="ECO:0000259" key="6">
    <source>
        <dbReference type="Pfam" id="PF00520"/>
    </source>
</evidence>
<evidence type="ECO:0000256" key="5">
    <source>
        <dbReference type="SAM" id="Phobius"/>
    </source>
</evidence>
<feature type="domain" description="Ion transport" evidence="6">
    <location>
        <begin position="109"/>
        <end position="148"/>
    </location>
</feature>
<dbReference type="GO" id="GO:0005248">
    <property type="term" value="F:voltage-gated sodium channel activity"/>
    <property type="evidence" value="ECO:0007669"/>
    <property type="project" value="TreeGrafter"/>
</dbReference>
<keyword evidence="4 5" id="KW-0472">Membrane</keyword>
<dbReference type="Gene3D" id="1.10.287.70">
    <property type="match status" value="1"/>
</dbReference>
<dbReference type="InterPro" id="IPR005821">
    <property type="entry name" value="Ion_trans_dom"/>
</dbReference>
<dbReference type="Proteomes" id="UP000663824">
    <property type="component" value="Unassembled WGS sequence"/>
</dbReference>
<dbReference type="EMBL" id="CAJNRG010000254">
    <property type="protein sequence ID" value="CAF1989854.1"/>
    <property type="molecule type" value="Genomic_DNA"/>
</dbReference>
<dbReference type="Pfam" id="PF00520">
    <property type="entry name" value="Ion_trans"/>
    <property type="match status" value="2"/>
</dbReference>
<gene>
    <name evidence="7" type="ORF">CJN711_LOCUS25069</name>
    <name evidence="8" type="ORF">KQP761_LOCUS16830</name>
    <name evidence="10" type="ORF">MBJ925_LOCUS28225</name>
    <name evidence="9" type="ORF">XDN619_LOCUS2795</name>
</gene>
<evidence type="ECO:0000313" key="10">
    <source>
        <dbReference type="EMBL" id="CAF2134534.1"/>
    </source>
</evidence>
<dbReference type="Proteomes" id="UP000663855">
    <property type="component" value="Unassembled WGS sequence"/>
</dbReference>
<evidence type="ECO:0000256" key="2">
    <source>
        <dbReference type="ARBA" id="ARBA00022692"/>
    </source>
</evidence>
<dbReference type="PANTHER" id="PTHR10037">
    <property type="entry name" value="VOLTAGE-GATED CATION CHANNEL CALCIUM AND SODIUM"/>
    <property type="match status" value="1"/>
</dbReference>
<sequence length="149" mass="17825">MADATDTKEVDLQPEYELNVYILIYFVLFIVFGSFFILNLFIGVIIDNFNQQKRMLRAGDSLELFMTDSQKNYFYAMRKIGGRRPTKALPRPRFAFARFLFDLTTNHKFDIFIMICIVLNMFFMCLEHYKQSYTYDLVLKYINYVFIAM</sequence>
<dbReference type="Proteomes" id="UP000663834">
    <property type="component" value="Unassembled WGS sequence"/>
</dbReference>
<evidence type="ECO:0000313" key="9">
    <source>
        <dbReference type="EMBL" id="CAF1989854.1"/>
    </source>
</evidence>
<feature type="transmembrane region" description="Helical" evidence="5">
    <location>
        <begin position="20"/>
        <end position="46"/>
    </location>
</feature>
<dbReference type="InterPro" id="IPR044564">
    <property type="entry name" value="Na_chnl_inactivation_gate"/>
</dbReference>
<accession>A0A815W063</accession>
<evidence type="ECO:0000313" key="8">
    <source>
        <dbReference type="EMBL" id="CAF1538970.1"/>
    </source>
</evidence>
<evidence type="ECO:0000313" key="11">
    <source>
        <dbReference type="Proteomes" id="UP000663834"/>
    </source>
</evidence>
<keyword evidence="3 5" id="KW-1133">Transmembrane helix</keyword>
<name>A0A815W063_9BILA</name>
<dbReference type="Gene3D" id="1.20.120.350">
    <property type="entry name" value="Voltage-gated potassium channels. Chain C"/>
    <property type="match status" value="1"/>
</dbReference>
<dbReference type="EMBL" id="CAJNOV010011770">
    <property type="protein sequence ID" value="CAF1460496.1"/>
    <property type="molecule type" value="Genomic_DNA"/>
</dbReference>
<evidence type="ECO:0000256" key="3">
    <source>
        <dbReference type="ARBA" id="ARBA00022989"/>
    </source>
</evidence>
<comment type="caution">
    <text evidence="8">The sequence shown here is derived from an EMBL/GenBank/DDBJ whole genome shotgun (WGS) entry which is preliminary data.</text>
</comment>
<dbReference type="InterPro" id="IPR027359">
    <property type="entry name" value="Volt_channel_dom_sf"/>
</dbReference>
<dbReference type="PANTHER" id="PTHR10037:SF288">
    <property type="entry name" value="SODIUM CHANNEL PROTEIN PARA"/>
    <property type="match status" value="1"/>
</dbReference>
<proteinExistence type="predicted"/>
<evidence type="ECO:0000256" key="4">
    <source>
        <dbReference type="ARBA" id="ARBA00023136"/>
    </source>
</evidence>
<keyword evidence="2 5" id="KW-0812">Transmembrane</keyword>
<feature type="domain" description="Ion transport" evidence="6">
    <location>
        <begin position="8"/>
        <end position="54"/>
    </location>
</feature>
<dbReference type="EMBL" id="CAJNOW010008520">
    <property type="protein sequence ID" value="CAF1538970.1"/>
    <property type="molecule type" value="Genomic_DNA"/>
</dbReference>
<protein>
    <recommendedName>
        <fullName evidence="6">Ion transport domain-containing protein</fullName>
    </recommendedName>
</protein>
<reference evidence="8" key="1">
    <citation type="submission" date="2021-02" db="EMBL/GenBank/DDBJ databases">
        <authorList>
            <person name="Nowell W R."/>
        </authorList>
    </citation>
    <scope>NUCLEOTIDE SEQUENCE</scope>
</reference>
<evidence type="ECO:0000313" key="7">
    <source>
        <dbReference type="EMBL" id="CAF1460496.1"/>
    </source>
</evidence>
<dbReference type="GO" id="GO:0086010">
    <property type="term" value="P:membrane depolarization during action potential"/>
    <property type="evidence" value="ECO:0007669"/>
    <property type="project" value="TreeGrafter"/>
</dbReference>
<dbReference type="OrthoDB" id="2984333at2759"/>
<dbReference type="GO" id="GO:0019228">
    <property type="term" value="P:neuronal action potential"/>
    <property type="evidence" value="ECO:0007669"/>
    <property type="project" value="TreeGrafter"/>
</dbReference>
<comment type="subcellular location">
    <subcellularLocation>
        <location evidence="1">Membrane</location>
        <topology evidence="1">Multi-pass membrane protein</topology>
    </subcellularLocation>
</comment>
<organism evidence="8 11">
    <name type="scientific">Rotaria magnacalcarata</name>
    <dbReference type="NCBI Taxonomy" id="392030"/>
    <lineage>
        <taxon>Eukaryota</taxon>
        <taxon>Metazoa</taxon>
        <taxon>Spiralia</taxon>
        <taxon>Gnathifera</taxon>
        <taxon>Rotifera</taxon>
        <taxon>Eurotatoria</taxon>
        <taxon>Bdelloidea</taxon>
        <taxon>Philodinida</taxon>
        <taxon>Philodinidae</taxon>
        <taxon>Rotaria</taxon>
    </lineage>
</organism>
<dbReference type="AlphaFoldDB" id="A0A815W063"/>
<dbReference type="GO" id="GO:0001518">
    <property type="term" value="C:voltage-gated sodium channel complex"/>
    <property type="evidence" value="ECO:0007669"/>
    <property type="project" value="TreeGrafter"/>
</dbReference>
<dbReference type="CDD" id="cd13433">
    <property type="entry name" value="Na_channel_gate"/>
    <property type="match status" value="1"/>
</dbReference>
<dbReference type="EMBL" id="CAJNRE010015105">
    <property type="protein sequence ID" value="CAF2134534.1"/>
    <property type="molecule type" value="Genomic_DNA"/>
</dbReference>